<dbReference type="InterPro" id="IPR001647">
    <property type="entry name" value="HTH_TetR"/>
</dbReference>
<gene>
    <name evidence="4" type="ORF">FCL42_15300</name>
</gene>
<organism evidence="4 5">
    <name type="scientific">Ferrimonas aestuarii</name>
    <dbReference type="NCBI Taxonomy" id="2569539"/>
    <lineage>
        <taxon>Bacteria</taxon>
        <taxon>Pseudomonadati</taxon>
        <taxon>Pseudomonadota</taxon>
        <taxon>Gammaproteobacteria</taxon>
        <taxon>Alteromonadales</taxon>
        <taxon>Ferrimonadaceae</taxon>
        <taxon>Ferrimonas</taxon>
    </lineage>
</organism>
<dbReference type="OrthoDB" id="63332at2"/>
<reference evidence="4 5" key="1">
    <citation type="submission" date="2019-04" db="EMBL/GenBank/DDBJ databases">
        <authorList>
            <person name="Hwang J.C."/>
        </authorList>
    </citation>
    <scope>NUCLEOTIDE SEQUENCE [LARGE SCALE GENOMIC DNA]</scope>
    <source>
        <strain evidence="4 5">IMCC35002</strain>
    </source>
</reference>
<sequence length="254" mass="28596">MDQHADSALRSSHWTSPVHARFRQRDQALLKLGEALVKEQGLVSFRFSELAPRAGCSAGTLYKHFNCKEDLLVAIFAKHIELLTERQPELISAELSHAERLLALHLYGALAMKHSCWSLGFNALAGVDGIIERVSDYRLQEMQMFIEQTHSTSKRVMESARIESELTITDAEVQVAHLTLVACQRGAMTMIGNPLMGTRLNIDDSQTLYQSLSMVISSLNWKHPLTTDSQQRIFSLVEQQLQVLEQEHELGISL</sequence>
<dbReference type="Pfam" id="PF00440">
    <property type="entry name" value="TetR_N"/>
    <property type="match status" value="1"/>
</dbReference>
<name>A0A4U1BL11_9GAMM</name>
<dbReference type="RefSeq" id="WP_136864294.1">
    <property type="nucleotide sequence ID" value="NZ_SWCJ01000013.1"/>
</dbReference>
<dbReference type="Proteomes" id="UP000305675">
    <property type="component" value="Unassembled WGS sequence"/>
</dbReference>
<proteinExistence type="predicted"/>
<dbReference type="PRINTS" id="PR00455">
    <property type="entry name" value="HTHTETR"/>
</dbReference>
<evidence type="ECO:0000313" key="5">
    <source>
        <dbReference type="Proteomes" id="UP000305675"/>
    </source>
</evidence>
<accession>A0A4U1BL11</accession>
<dbReference type="EMBL" id="SWCJ01000013">
    <property type="protein sequence ID" value="TKB53042.1"/>
    <property type="molecule type" value="Genomic_DNA"/>
</dbReference>
<evidence type="ECO:0000259" key="3">
    <source>
        <dbReference type="PROSITE" id="PS50977"/>
    </source>
</evidence>
<protein>
    <submittedName>
        <fullName evidence="4">TetR/AcrR family transcriptional regulator</fullName>
    </submittedName>
</protein>
<feature type="domain" description="HTH tetR-type" evidence="3">
    <location>
        <begin position="23"/>
        <end position="83"/>
    </location>
</feature>
<evidence type="ECO:0000313" key="4">
    <source>
        <dbReference type="EMBL" id="TKB53042.1"/>
    </source>
</evidence>
<dbReference type="SUPFAM" id="SSF46689">
    <property type="entry name" value="Homeodomain-like"/>
    <property type="match status" value="1"/>
</dbReference>
<dbReference type="Gene3D" id="1.10.357.10">
    <property type="entry name" value="Tetracycline Repressor, domain 2"/>
    <property type="match status" value="1"/>
</dbReference>
<dbReference type="GO" id="GO:0003677">
    <property type="term" value="F:DNA binding"/>
    <property type="evidence" value="ECO:0007669"/>
    <property type="project" value="UniProtKB-UniRule"/>
</dbReference>
<evidence type="ECO:0000256" key="1">
    <source>
        <dbReference type="ARBA" id="ARBA00023125"/>
    </source>
</evidence>
<comment type="caution">
    <text evidence="4">The sequence shown here is derived from an EMBL/GenBank/DDBJ whole genome shotgun (WGS) entry which is preliminary data.</text>
</comment>
<evidence type="ECO:0000256" key="2">
    <source>
        <dbReference type="PROSITE-ProRule" id="PRU00335"/>
    </source>
</evidence>
<dbReference type="InterPro" id="IPR009057">
    <property type="entry name" value="Homeodomain-like_sf"/>
</dbReference>
<dbReference type="AlphaFoldDB" id="A0A4U1BL11"/>
<feature type="DNA-binding region" description="H-T-H motif" evidence="2">
    <location>
        <begin position="46"/>
        <end position="65"/>
    </location>
</feature>
<dbReference type="PROSITE" id="PS50977">
    <property type="entry name" value="HTH_TETR_2"/>
    <property type="match status" value="1"/>
</dbReference>
<keyword evidence="5" id="KW-1185">Reference proteome</keyword>
<keyword evidence="1 2" id="KW-0238">DNA-binding</keyword>